<accession>A0A8D8VUI9</accession>
<dbReference type="GO" id="GO:0044571">
    <property type="term" value="P:[2Fe-2S] cluster assembly"/>
    <property type="evidence" value="ECO:0007669"/>
    <property type="project" value="InterPro"/>
</dbReference>
<evidence type="ECO:0000256" key="1">
    <source>
        <dbReference type="ARBA" id="ARBA00023186"/>
    </source>
</evidence>
<evidence type="ECO:0000256" key="2">
    <source>
        <dbReference type="SAM" id="Phobius"/>
    </source>
</evidence>
<dbReference type="Gene3D" id="1.20.1280.20">
    <property type="entry name" value="HscB, C-terminal domain"/>
    <property type="match status" value="1"/>
</dbReference>
<name>A0A8D8VUI9_9HEMI</name>
<dbReference type="InterPro" id="IPR004640">
    <property type="entry name" value="HscB"/>
</dbReference>
<protein>
    <submittedName>
        <fullName evidence="3">Iron-sulfur cluster co-chaperone protein HscB, mitochondrial</fullName>
    </submittedName>
</protein>
<dbReference type="PANTHER" id="PTHR14021">
    <property type="entry name" value="IRON-SULFUR CLUSTER CO-CHAPERONE PROTEIN HSCB"/>
    <property type="match status" value="1"/>
</dbReference>
<dbReference type="InterPro" id="IPR036869">
    <property type="entry name" value="J_dom_sf"/>
</dbReference>
<dbReference type="GO" id="GO:0005739">
    <property type="term" value="C:mitochondrion"/>
    <property type="evidence" value="ECO:0007669"/>
    <property type="project" value="TreeGrafter"/>
</dbReference>
<dbReference type="AlphaFoldDB" id="A0A8D8VUI9"/>
<keyword evidence="1" id="KW-0143">Chaperone</keyword>
<sequence>MWNSKTLLRNSFLYIASVFIVSNLCVTCAPFSETSASAASKLHSGPSSQTGAGVMKTGSANLSSSSCWACFKNPQISEQNPVFCAHCFAVQKHNPAYNHYEHFGIKPNYTIDSDALFSKHLQLQHKLLNPQYYLKRNVTDEELKIGDEHAKQVAKAYFTLDNPLERGLYYLALKHNMKLDENARTVQDEDLARDILILNEELRIMQTSIYMDRLEFDIEKSRDDVIENLEKAFRDKDMIRAKDLLVALKLLLDLKERFDKKWDDFPSSEEKDRMEV</sequence>
<keyword evidence="2" id="KW-1133">Transmembrane helix</keyword>
<dbReference type="GO" id="GO:0051259">
    <property type="term" value="P:protein complex oligomerization"/>
    <property type="evidence" value="ECO:0007669"/>
    <property type="project" value="InterPro"/>
</dbReference>
<dbReference type="GO" id="GO:0051087">
    <property type="term" value="F:protein-folding chaperone binding"/>
    <property type="evidence" value="ECO:0007669"/>
    <property type="project" value="InterPro"/>
</dbReference>
<dbReference type="GO" id="GO:0001671">
    <property type="term" value="F:ATPase activator activity"/>
    <property type="evidence" value="ECO:0007669"/>
    <property type="project" value="InterPro"/>
</dbReference>
<evidence type="ECO:0000313" key="3">
    <source>
        <dbReference type="EMBL" id="CAG6634174.1"/>
    </source>
</evidence>
<proteinExistence type="predicted"/>
<organism evidence="3">
    <name type="scientific">Cacopsylla melanoneura</name>
    <dbReference type="NCBI Taxonomy" id="428564"/>
    <lineage>
        <taxon>Eukaryota</taxon>
        <taxon>Metazoa</taxon>
        <taxon>Ecdysozoa</taxon>
        <taxon>Arthropoda</taxon>
        <taxon>Hexapoda</taxon>
        <taxon>Insecta</taxon>
        <taxon>Pterygota</taxon>
        <taxon>Neoptera</taxon>
        <taxon>Paraneoptera</taxon>
        <taxon>Hemiptera</taxon>
        <taxon>Sternorrhyncha</taxon>
        <taxon>Psylloidea</taxon>
        <taxon>Psyllidae</taxon>
        <taxon>Psyllinae</taxon>
        <taxon>Cacopsylla</taxon>
    </lineage>
</organism>
<dbReference type="InterPro" id="IPR036386">
    <property type="entry name" value="HscB_C_sf"/>
</dbReference>
<feature type="transmembrane region" description="Helical" evidence="2">
    <location>
        <begin position="12"/>
        <end position="32"/>
    </location>
</feature>
<dbReference type="EMBL" id="HBUF01085415">
    <property type="protein sequence ID" value="CAG6634175.1"/>
    <property type="molecule type" value="Transcribed_RNA"/>
</dbReference>
<dbReference type="SUPFAM" id="SSF46565">
    <property type="entry name" value="Chaperone J-domain"/>
    <property type="match status" value="1"/>
</dbReference>
<dbReference type="Gene3D" id="1.10.287.110">
    <property type="entry name" value="DnaJ domain"/>
    <property type="match status" value="1"/>
</dbReference>
<dbReference type="EMBL" id="HBUF01085414">
    <property type="protein sequence ID" value="CAG6634174.1"/>
    <property type="molecule type" value="Transcribed_RNA"/>
</dbReference>
<keyword evidence="2" id="KW-0472">Membrane</keyword>
<reference evidence="3" key="1">
    <citation type="submission" date="2021-05" db="EMBL/GenBank/DDBJ databases">
        <authorList>
            <person name="Alioto T."/>
            <person name="Alioto T."/>
            <person name="Gomez Garrido J."/>
        </authorList>
    </citation>
    <scope>NUCLEOTIDE SEQUENCE</scope>
</reference>
<keyword evidence="2" id="KW-0812">Transmembrane</keyword>
<dbReference type="PANTHER" id="PTHR14021:SF15">
    <property type="entry name" value="IRON-SULFUR CLUSTER CO-CHAPERONE PROTEIN HSCB"/>
    <property type="match status" value="1"/>
</dbReference>